<protein>
    <recommendedName>
        <fullName evidence="9">Zn(2)-C6 fungal-type domain-containing protein</fullName>
    </recommendedName>
</protein>
<keyword evidence="5" id="KW-0238">DNA-binding</keyword>
<dbReference type="Pfam" id="PF04082">
    <property type="entry name" value="Fungal_trans"/>
    <property type="match status" value="1"/>
</dbReference>
<gene>
    <name evidence="10" type="ORF">PDIGIT_LOCUS13106</name>
</gene>
<dbReference type="Proteomes" id="UP001152607">
    <property type="component" value="Unassembled WGS sequence"/>
</dbReference>
<dbReference type="GO" id="GO:0005634">
    <property type="term" value="C:nucleus"/>
    <property type="evidence" value="ECO:0007669"/>
    <property type="project" value="UniProtKB-SubCell"/>
</dbReference>
<evidence type="ECO:0000259" key="9">
    <source>
        <dbReference type="PROSITE" id="PS50048"/>
    </source>
</evidence>
<keyword evidence="4" id="KW-0805">Transcription regulation</keyword>
<keyword evidence="7" id="KW-0539">Nucleus</keyword>
<dbReference type="CDD" id="cd12148">
    <property type="entry name" value="fungal_TF_MHR"/>
    <property type="match status" value="1"/>
</dbReference>
<dbReference type="AlphaFoldDB" id="A0A9W4US27"/>
<dbReference type="EMBL" id="CAOQHR010000010">
    <property type="protein sequence ID" value="CAI6339941.1"/>
    <property type="molecule type" value="Genomic_DNA"/>
</dbReference>
<dbReference type="PANTHER" id="PTHR31313">
    <property type="entry name" value="TY1 ENHANCER ACTIVATOR"/>
    <property type="match status" value="1"/>
</dbReference>
<feature type="domain" description="Zn(2)-C6 fungal-type" evidence="9">
    <location>
        <begin position="21"/>
        <end position="52"/>
    </location>
</feature>
<name>A0A9W4US27_9PLEO</name>
<dbReference type="InterPro" id="IPR007219">
    <property type="entry name" value="XnlR_reg_dom"/>
</dbReference>
<dbReference type="GO" id="GO:0003677">
    <property type="term" value="F:DNA binding"/>
    <property type="evidence" value="ECO:0007669"/>
    <property type="project" value="UniProtKB-KW"/>
</dbReference>
<dbReference type="InterPro" id="IPR036864">
    <property type="entry name" value="Zn2-C6_fun-type_DNA-bd_sf"/>
</dbReference>
<keyword evidence="11" id="KW-1185">Reference proteome</keyword>
<evidence type="ECO:0000256" key="7">
    <source>
        <dbReference type="ARBA" id="ARBA00023242"/>
    </source>
</evidence>
<organism evidence="10 11">
    <name type="scientific">Periconia digitata</name>
    <dbReference type="NCBI Taxonomy" id="1303443"/>
    <lineage>
        <taxon>Eukaryota</taxon>
        <taxon>Fungi</taxon>
        <taxon>Dikarya</taxon>
        <taxon>Ascomycota</taxon>
        <taxon>Pezizomycotina</taxon>
        <taxon>Dothideomycetes</taxon>
        <taxon>Pleosporomycetidae</taxon>
        <taxon>Pleosporales</taxon>
        <taxon>Massarineae</taxon>
        <taxon>Periconiaceae</taxon>
        <taxon>Periconia</taxon>
    </lineage>
</organism>
<feature type="region of interest" description="Disordered" evidence="8">
    <location>
        <begin position="647"/>
        <end position="671"/>
    </location>
</feature>
<dbReference type="SMART" id="SM00906">
    <property type="entry name" value="Fungal_trans"/>
    <property type="match status" value="1"/>
</dbReference>
<accession>A0A9W4US27</accession>
<comment type="subcellular location">
    <subcellularLocation>
        <location evidence="1">Nucleus</location>
    </subcellularLocation>
</comment>
<dbReference type="SMART" id="SM00066">
    <property type="entry name" value="GAL4"/>
    <property type="match status" value="1"/>
</dbReference>
<evidence type="ECO:0000313" key="11">
    <source>
        <dbReference type="Proteomes" id="UP001152607"/>
    </source>
</evidence>
<dbReference type="GO" id="GO:0000981">
    <property type="term" value="F:DNA-binding transcription factor activity, RNA polymerase II-specific"/>
    <property type="evidence" value="ECO:0007669"/>
    <property type="project" value="InterPro"/>
</dbReference>
<dbReference type="InterPro" id="IPR001138">
    <property type="entry name" value="Zn2Cys6_DnaBD"/>
</dbReference>
<keyword evidence="2" id="KW-0479">Metal-binding</keyword>
<dbReference type="InterPro" id="IPR051615">
    <property type="entry name" value="Transcr_Regulatory_Elem"/>
</dbReference>
<dbReference type="Gene3D" id="4.10.240.10">
    <property type="entry name" value="Zn(2)-C6 fungal-type DNA-binding domain"/>
    <property type="match status" value="1"/>
</dbReference>
<evidence type="ECO:0000256" key="8">
    <source>
        <dbReference type="SAM" id="MobiDB-lite"/>
    </source>
</evidence>
<feature type="region of interest" description="Disordered" evidence="8">
    <location>
        <begin position="605"/>
        <end position="629"/>
    </location>
</feature>
<dbReference type="PANTHER" id="PTHR31313:SF86">
    <property type="entry name" value="ZN(2)-C6 FUNGAL-TYPE DOMAIN-CONTAINING PROTEIN"/>
    <property type="match status" value="1"/>
</dbReference>
<dbReference type="GO" id="GO:0008270">
    <property type="term" value="F:zinc ion binding"/>
    <property type="evidence" value="ECO:0007669"/>
    <property type="project" value="InterPro"/>
</dbReference>
<dbReference type="Pfam" id="PF00172">
    <property type="entry name" value="Zn_clus"/>
    <property type="match status" value="1"/>
</dbReference>
<reference evidence="10" key="1">
    <citation type="submission" date="2023-01" db="EMBL/GenBank/DDBJ databases">
        <authorList>
            <person name="Van Ghelder C."/>
            <person name="Rancurel C."/>
        </authorList>
    </citation>
    <scope>NUCLEOTIDE SEQUENCE</scope>
    <source>
        <strain evidence="10">CNCM I-4278</strain>
    </source>
</reference>
<dbReference type="OrthoDB" id="4161332at2759"/>
<dbReference type="SUPFAM" id="SSF57701">
    <property type="entry name" value="Zn2/Cys6 DNA-binding domain"/>
    <property type="match status" value="1"/>
</dbReference>
<proteinExistence type="predicted"/>
<keyword evidence="3" id="KW-0862">Zinc</keyword>
<dbReference type="GO" id="GO:0006351">
    <property type="term" value="P:DNA-templated transcription"/>
    <property type="evidence" value="ECO:0007669"/>
    <property type="project" value="InterPro"/>
</dbReference>
<dbReference type="PROSITE" id="PS50048">
    <property type="entry name" value="ZN2_CY6_FUNGAL_2"/>
    <property type="match status" value="1"/>
</dbReference>
<dbReference type="CDD" id="cd00067">
    <property type="entry name" value="GAL4"/>
    <property type="match status" value="1"/>
</dbReference>
<evidence type="ECO:0000256" key="4">
    <source>
        <dbReference type="ARBA" id="ARBA00023015"/>
    </source>
</evidence>
<comment type="caution">
    <text evidence="10">The sequence shown here is derived from an EMBL/GenBank/DDBJ whole genome shotgun (WGS) entry which is preliminary data.</text>
</comment>
<evidence type="ECO:0000256" key="2">
    <source>
        <dbReference type="ARBA" id="ARBA00022723"/>
    </source>
</evidence>
<dbReference type="PROSITE" id="PS00463">
    <property type="entry name" value="ZN2_CY6_FUNGAL_1"/>
    <property type="match status" value="1"/>
</dbReference>
<evidence type="ECO:0000256" key="3">
    <source>
        <dbReference type="ARBA" id="ARBA00022833"/>
    </source>
</evidence>
<sequence>MPTEGGSGSAAGRVRKRASEACTFCRRRKIKCSSERPMCANCKTHGMPTCTYEPIEDAPRARPNKARRVERAASDAATVAVSTSSPTVPDRDVEREIGRDVVPATPQSVSRIVVGANGSSSYHGRTSTLFDETAHDRAAVEARAQMPEEWIEKGLVAEAARQRQLEEVNFRLGKLDFDGVEPELGMHLLSLHWNRQHHSFLTTYRPAFMRDMACGGPYFSKLLLNAIYFGASKFSPRHEVRRTTDDVRTAGWQFRQRVRDLLGEALDKSEVTTIQALLVMTNSLFALGDERSAAWLYAGLAFRMIVDLGMHVDTVDVASTRKFTDEDYEIRRRVFWAAFVVDKVQSLYQGRPVSIKESDTFVPMKFLDTYEELEHWAPFAFSSQSSASYMGCPAYSISTFGCLCKLSVILSDILSTIYTERSFDANPGELSSKLEGLHLKLTKWHSLLPQHLAVDMKKQTITPPPHVLSLHALYNVLMILLHRPFVADGHLYNTSRTISVNSFMACATAADHIVQILRAYDKVFSVRRAPYLISYATYVAATIHARIAAKRGPGSPAHSSLETCLAVFRENQETNWAVRRANAIVQSLIKRLGVVVPTPDRTHIEVEANDHSQHSTPDTTSSRSMGREPGLQNLDIDAIIQSFVREQENSQIAQANAPSRFPSDAPPLQQPWPYPSTSMPDMSSIPGMQDENPHNYDSNSNWLEHGQQQSFGEMPVSVDDLLYGLNGSALDSLPVFDWENM</sequence>
<evidence type="ECO:0000256" key="5">
    <source>
        <dbReference type="ARBA" id="ARBA00023125"/>
    </source>
</evidence>
<keyword evidence="6" id="KW-0804">Transcription</keyword>
<evidence type="ECO:0000256" key="1">
    <source>
        <dbReference type="ARBA" id="ARBA00004123"/>
    </source>
</evidence>
<evidence type="ECO:0000313" key="10">
    <source>
        <dbReference type="EMBL" id="CAI6339941.1"/>
    </source>
</evidence>
<feature type="compositionally biased region" description="Polar residues" evidence="8">
    <location>
        <begin position="614"/>
        <end position="624"/>
    </location>
</feature>
<evidence type="ECO:0000256" key="6">
    <source>
        <dbReference type="ARBA" id="ARBA00023163"/>
    </source>
</evidence>